<keyword evidence="2" id="KW-1185">Reference proteome</keyword>
<proteinExistence type="predicted"/>
<gene>
    <name evidence="1" type="ORF">BV25DRAFT_1916357</name>
</gene>
<dbReference type="EMBL" id="MU277209">
    <property type="protein sequence ID" value="KAI0062063.1"/>
    <property type="molecule type" value="Genomic_DNA"/>
</dbReference>
<name>A0ACB8T1S0_9AGAM</name>
<reference evidence="1" key="1">
    <citation type="submission" date="2021-03" db="EMBL/GenBank/DDBJ databases">
        <authorList>
            <consortium name="DOE Joint Genome Institute"/>
            <person name="Ahrendt S."/>
            <person name="Looney B.P."/>
            <person name="Miyauchi S."/>
            <person name="Morin E."/>
            <person name="Drula E."/>
            <person name="Courty P.E."/>
            <person name="Chicoki N."/>
            <person name="Fauchery L."/>
            <person name="Kohler A."/>
            <person name="Kuo A."/>
            <person name="Labutti K."/>
            <person name="Pangilinan J."/>
            <person name="Lipzen A."/>
            <person name="Riley R."/>
            <person name="Andreopoulos W."/>
            <person name="He G."/>
            <person name="Johnson J."/>
            <person name="Barry K.W."/>
            <person name="Grigoriev I.V."/>
            <person name="Nagy L."/>
            <person name="Hibbett D."/>
            <person name="Henrissat B."/>
            <person name="Matheny P.B."/>
            <person name="Labbe J."/>
            <person name="Martin F."/>
        </authorList>
    </citation>
    <scope>NUCLEOTIDE SEQUENCE</scope>
    <source>
        <strain evidence="1">HHB10654</strain>
    </source>
</reference>
<dbReference type="Proteomes" id="UP000814140">
    <property type="component" value="Unassembled WGS sequence"/>
</dbReference>
<evidence type="ECO:0000313" key="1">
    <source>
        <dbReference type="EMBL" id="KAI0062063.1"/>
    </source>
</evidence>
<evidence type="ECO:0000313" key="2">
    <source>
        <dbReference type="Proteomes" id="UP000814140"/>
    </source>
</evidence>
<organism evidence="1 2">
    <name type="scientific">Artomyces pyxidatus</name>
    <dbReference type="NCBI Taxonomy" id="48021"/>
    <lineage>
        <taxon>Eukaryota</taxon>
        <taxon>Fungi</taxon>
        <taxon>Dikarya</taxon>
        <taxon>Basidiomycota</taxon>
        <taxon>Agaricomycotina</taxon>
        <taxon>Agaricomycetes</taxon>
        <taxon>Russulales</taxon>
        <taxon>Auriscalpiaceae</taxon>
        <taxon>Artomyces</taxon>
    </lineage>
</organism>
<sequence>MSGIVGYRPYRVLLDTVGIPVFTFTSTRQLISVVWDAIEGHYKAYQAGILHGDAGVWNILIGPDGCGLMIDWDLANKLSDLAKSGQHKYRIGTGQFASAAMLMKPRTHRHVLAEDLESFLHVITWLALRFSKSDLAGDALEQRLYQLYGGRSWCQGNYDVGGDGRVSAMMQRPSFKNVFATPILNTLTDNLNDVFAVCYKATPRTGDLASSLVLFPVSSAFLEEKRQVRAARLA</sequence>
<accession>A0ACB8T1S0</accession>
<comment type="caution">
    <text evidence="1">The sequence shown here is derived from an EMBL/GenBank/DDBJ whole genome shotgun (WGS) entry which is preliminary data.</text>
</comment>
<reference evidence="1" key="2">
    <citation type="journal article" date="2022" name="New Phytol.">
        <title>Evolutionary transition to the ectomycorrhizal habit in the genomes of a hyperdiverse lineage of mushroom-forming fungi.</title>
        <authorList>
            <person name="Looney B."/>
            <person name="Miyauchi S."/>
            <person name="Morin E."/>
            <person name="Drula E."/>
            <person name="Courty P.E."/>
            <person name="Kohler A."/>
            <person name="Kuo A."/>
            <person name="LaButti K."/>
            <person name="Pangilinan J."/>
            <person name="Lipzen A."/>
            <person name="Riley R."/>
            <person name="Andreopoulos W."/>
            <person name="He G."/>
            <person name="Johnson J."/>
            <person name="Nolan M."/>
            <person name="Tritt A."/>
            <person name="Barry K.W."/>
            <person name="Grigoriev I.V."/>
            <person name="Nagy L.G."/>
            <person name="Hibbett D."/>
            <person name="Henrissat B."/>
            <person name="Matheny P.B."/>
            <person name="Labbe J."/>
            <person name="Martin F.M."/>
        </authorList>
    </citation>
    <scope>NUCLEOTIDE SEQUENCE</scope>
    <source>
        <strain evidence="1">HHB10654</strain>
    </source>
</reference>
<protein>
    <submittedName>
        <fullName evidence="1">Uncharacterized protein</fullName>
    </submittedName>
</protein>